<evidence type="ECO:0000256" key="17">
    <source>
        <dbReference type="RuleBase" id="RU362117"/>
    </source>
</evidence>
<keyword evidence="13 17" id="KW-0408">Iron</keyword>
<evidence type="ECO:0000259" key="19">
    <source>
        <dbReference type="PROSITE" id="PS51003"/>
    </source>
</evidence>
<comment type="similarity">
    <text evidence="17">Belongs to the cytochrome b family.</text>
</comment>
<accession>A0A023VW45</accession>
<dbReference type="Pfam" id="PF00033">
    <property type="entry name" value="Cytochrome_B"/>
    <property type="match status" value="1"/>
</dbReference>
<dbReference type="Pfam" id="PF00032">
    <property type="entry name" value="Cytochrom_B_C"/>
    <property type="match status" value="1"/>
</dbReference>
<feature type="transmembrane region" description="Helical" evidence="17">
    <location>
        <begin position="12"/>
        <end position="39"/>
    </location>
</feature>
<gene>
    <name evidence="20" type="primary">cob</name>
</gene>
<dbReference type="AlphaFoldDB" id="A0A023VW45"/>
<name>A0A023VW45_MELIC</name>
<feature type="transmembrane region" description="Helical" evidence="17">
    <location>
        <begin position="61"/>
        <end position="83"/>
    </location>
</feature>
<evidence type="ECO:0000256" key="11">
    <source>
        <dbReference type="ARBA" id="ARBA00022982"/>
    </source>
</evidence>
<keyword evidence="11 17" id="KW-0249">Electron transport</keyword>
<dbReference type="PANTHER" id="PTHR19271">
    <property type="entry name" value="CYTOCHROME B"/>
    <property type="match status" value="1"/>
</dbReference>
<dbReference type="PANTHER" id="PTHR19271:SF16">
    <property type="entry name" value="CYTOCHROME B"/>
    <property type="match status" value="1"/>
</dbReference>
<dbReference type="SUPFAM" id="SSF81648">
    <property type="entry name" value="a domain/subunit of cytochrome bc1 complex (Ubiquinol-cytochrome c reductase)"/>
    <property type="match status" value="1"/>
</dbReference>
<keyword evidence="12 17" id="KW-1133">Transmembrane helix</keyword>
<evidence type="ECO:0000256" key="6">
    <source>
        <dbReference type="ARBA" id="ARBA00022617"/>
    </source>
</evidence>
<evidence type="ECO:0000256" key="14">
    <source>
        <dbReference type="ARBA" id="ARBA00023075"/>
    </source>
</evidence>
<feature type="transmembrane region" description="Helical" evidence="17">
    <location>
        <begin position="124"/>
        <end position="149"/>
    </location>
</feature>
<keyword evidence="8 17" id="KW-0812">Transmembrane</keyword>
<comment type="subunit">
    <text evidence="3">The main subunits of complex b-c1 are: cytochrome b, cytochrome c1 and the Rieske protein.</text>
</comment>
<dbReference type="InterPro" id="IPR036150">
    <property type="entry name" value="Cyt_b/b6_C_sf"/>
</dbReference>
<evidence type="ECO:0000256" key="16">
    <source>
        <dbReference type="ARBA" id="ARBA00023136"/>
    </source>
</evidence>
<dbReference type="GO" id="GO:0016491">
    <property type="term" value="F:oxidoreductase activity"/>
    <property type="evidence" value="ECO:0007669"/>
    <property type="project" value="UniProtKB-UniRule"/>
</dbReference>
<evidence type="ECO:0000259" key="18">
    <source>
        <dbReference type="PROSITE" id="PS51002"/>
    </source>
</evidence>
<keyword evidence="16 17" id="KW-0472">Membrane</keyword>
<evidence type="ECO:0000256" key="4">
    <source>
        <dbReference type="ARBA" id="ARBA00013531"/>
    </source>
</evidence>
<dbReference type="PROSITE" id="PS51003">
    <property type="entry name" value="CYTB_CTER"/>
    <property type="match status" value="1"/>
</dbReference>
<keyword evidence="10" id="KW-0999">Mitochondrion inner membrane</keyword>
<dbReference type="InterPro" id="IPR005798">
    <property type="entry name" value="Cyt_b/b6_C"/>
</dbReference>
<feature type="domain" description="Cytochrome b/b6 C-terminal region profile" evidence="19">
    <location>
        <begin position="194"/>
        <end position="338"/>
    </location>
</feature>
<evidence type="ECO:0000256" key="10">
    <source>
        <dbReference type="ARBA" id="ARBA00022792"/>
    </source>
</evidence>
<evidence type="ECO:0000313" key="20">
    <source>
        <dbReference type="EMBL" id="AHY20106.1"/>
    </source>
</evidence>
<dbReference type="GO" id="GO:0008121">
    <property type="term" value="F:quinol-cytochrome-c reductase activity"/>
    <property type="evidence" value="ECO:0007669"/>
    <property type="project" value="TreeGrafter"/>
</dbReference>
<dbReference type="Gene3D" id="1.20.810.10">
    <property type="entry name" value="Cytochrome Bc1 Complex, Chain C"/>
    <property type="match status" value="1"/>
</dbReference>
<keyword evidence="7 17" id="KW-0679">Respiratory chain</keyword>
<dbReference type="PROSITE" id="PS51002">
    <property type="entry name" value="CYTB_NTER"/>
    <property type="match status" value="1"/>
</dbReference>
<evidence type="ECO:0000256" key="5">
    <source>
        <dbReference type="ARBA" id="ARBA00022448"/>
    </source>
</evidence>
<sequence length="338" mass="40358">MLKLNGADFILNYFFNFGSFLGIIFFMQVISGLLLSLFYESSSNFSFDSIQYLMIEVNNGWLIRLIHFNMVSLFFMLVMLHMLKALFYFSFRLKKVWNIGLLIFLMLMLEAFLGYILIWSQMSFWAATVITSLISVIPIYGKQLIIFFWSGYYLNSFSLKFFFILHFILPLIISVLVFFHLFFLHNYSSSNNLFNSSKLNKRSFFPFYWVKDFINLIFILLFFLFFLFNPFKFNESLSFVFVNNLVSPIHIVPEWYFLWAYAILRAFSIKWVGVCMMLISVMIFFSLQKSLLNYDLISYMFIKFFCLNFLILIWLGSQEPVFPFVNLSLLFSLIYFIL</sequence>
<feature type="transmembrane region" description="Helical" evidence="17">
    <location>
        <begin position="321"/>
        <end position="337"/>
    </location>
</feature>
<keyword evidence="9 17" id="KW-0479">Metal-binding</keyword>
<dbReference type="SUPFAM" id="SSF81342">
    <property type="entry name" value="Transmembrane di-heme cytochromes"/>
    <property type="match status" value="1"/>
</dbReference>
<evidence type="ECO:0000256" key="1">
    <source>
        <dbReference type="ARBA" id="ARBA00002566"/>
    </source>
</evidence>
<evidence type="ECO:0000256" key="15">
    <source>
        <dbReference type="ARBA" id="ARBA00023128"/>
    </source>
</evidence>
<keyword evidence="14" id="KW-0830">Ubiquinone</keyword>
<reference evidence="20" key="1">
    <citation type="journal article" date="2014" name="Mol. Biochem. Parasitol.">
        <title>Mitochondrial genomes of Meloidogyne chitwoodi and M. incognita (Nematoda: Tylenchina): comparative analysis, gene order and phylogenetic relationships with other nematodes.</title>
        <authorList>
            <person name="Humphreys-Pereira D.A."/>
            <person name="Elling A.A."/>
        </authorList>
    </citation>
    <scope>NUCLEOTIDE SEQUENCE</scope>
</reference>
<feature type="transmembrane region" description="Helical" evidence="17">
    <location>
        <begin position="296"/>
        <end position="315"/>
    </location>
</feature>
<evidence type="ECO:0000256" key="3">
    <source>
        <dbReference type="ARBA" id="ARBA00011649"/>
    </source>
</evidence>
<feature type="transmembrane region" description="Helical" evidence="17">
    <location>
        <begin position="268"/>
        <end position="287"/>
    </location>
</feature>
<feature type="transmembrane region" description="Helical" evidence="17">
    <location>
        <begin position="240"/>
        <end position="262"/>
    </location>
</feature>
<dbReference type="InterPro" id="IPR027387">
    <property type="entry name" value="Cytb/b6-like_sf"/>
</dbReference>
<feature type="domain" description="Cytochrome b/b6 N-terminal region profile" evidence="18">
    <location>
        <begin position="1"/>
        <end position="193"/>
    </location>
</feature>
<feature type="transmembrane region" description="Helical" evidence="17">
    <location>
        <begin position="207"/>
        <end position="228"/>
    </location>
</feature>
<comment type="function">
    <text evidence="1 17">Component of the ubiquinol-cytochrome c reductase complex (complex III or cytochrome b-c1 complex) that is part of the mitochondrial respiratory chain. The b-c1 complex mediates electron transfer from ubiquinol to cytochrome c. Contributes to the generation of a proton gradient across the mitochondrial membrane that is then used for ATP synthesis.</text>
</comment>
<dbReference type="InterPro" id="IPR016174">
    <property type="entry name" value="Di-haem_cyt_TM"/>
</dbReference>
<feature type="transmembrane region" description="Helical" evidence="17">
    <location>
        <begin position="161"/>
        <end position="187"/>
    </location>
</feature>
<keyword evidence="5 17" id="KW-0813">Transport</keyword>
<comment type="cofactor">
    <cofactor evidence="17">
        <name>heme b</name>
        <dbReference type="ChEBI" id="CHEBI:60344"/>
    </cofactor>
    <text evidence="17">Binds 2 heme groups non-covalently.</text>
</comment>
<evidence type="ECO:0000256" key="7">
    <source>
        <dbReference type="ARBA" id="ARBA00022660"/>
    </source>
</evidence>
<dbReference type="GO" id="GO:0046872">
    <property type="term" value="F:metal ion binding"/>
    <property type="evidence" value="ECO:0007669"/>
    <property type="project" value="UniProtKB-UniRule"/>
</dbReference>
<dbReference type="GO" id="GO:0005743">
    <property type="term" value="C:mitochondrial inner membrane"/>
    <property type="evidence" value="ECO:0007669"/>
    <property type="project" value="UniProtKB-SubCell"/>
</dbReference>
<organism evidence="20">
    <name type="scientific">Meloidogyne incognita</name>
    <name type="common">Southern root-knot nematode worm</name>
    <name type="synonym">Oxyuris incognita</name>
    <dbReference type="NCBI Taxonomy" id="6306"/>
    <lineage>
        <taxon>Eukaryota</taxon>
        <taxon>Metazoa</taxon>
        <taxon>Ecdysozoa</taxon>
        <taxon>Nematoda</taxon>
        <taxon>Chromadorea</taxon>
        <taxon>Rhabditida</taxon>
        <taxon>Tylenchina</taxon>
        <taxon>Tylenchomorpha</taxon>
        <taxon>Tylenchoidea</taxon>
        <taxon>Meloidogynidae</taxon>
        <taxon>Meloidogyninae</taxon>
        <taxon>Meloidogyne</taxon>
        <taxon>Meloidogyne incognita group</taxon>
    </lineage>
</organism>
<evidence type="ECO:0000256" key="8">
    <source>
        <dbReference type="ARBA" id="ARBA00022692"/>
    </source>
</evidence>
<dbReference type="GO" id="GO:0006122">
    <property type="term" value="P:mitochondrial electron transport, ubiquinol to cytochrome c"/>
    <property type="evidence" value="ECO:0007669"/>
    <property type="project" value="TreeGrafter"/>
</dbReference>
<evidence type="ECO:0000256" key="13">
    <source>
        <dbReference type="ARBA" id="ARBA00023004"/>
    </source>
</evidence>
<proteinExistence type="inferred from homology"/>
<evidence type="ECO:0000256" key="9">
    <source>
        <dbReference type="ARBA" id="ARBA00022723"/>
    </source>
</evidence>
<dbReference type="InterPro" id="IPR005797">
    <property type="entry name" value="Cyt_b/b6_N"/>
</dbReference>
<dbReference type="EMBL" id="KJ476151">
    <property type="protein sequence ID" value="AHY20106.1"/>
    <property type="molecule type" value="Genomic_DNA"/>
</dbReference>
<evidence type="ECO:0000256" key="12">
    <source>
        <dbReference type="ARBA" id="ARBA00022989"/>
    </source>
</evidence>
<keyword evidence="15 17" id="KW-0496">Mitochondrion</keyword>
<geneLocation type="mitochondrion" evidence="20"/>
<keyword evidence="6 17" id="KW-0349">Heme</keyword>
<comment type="subcellular location">
    <subcellularLocation>
        <location evidence="2">Mitochondrion inner membrane</location>
        <topology evidence="2">Multi-pass membrane protein</topology>
    </subcellularLocation>
</comment>
<evidence type="ECO:0000256" key="2">
    <source>
        <dbReference type="ARBA" id="ARBA00004448"/>
    </source>
</evidence>
<protein>
    <recommendedName>
        <fullName evidence="4 17">Cytochrome b</fullName>
    </recommendedName>
</protein>
<feature type="transmembrane region" description="Helical" evidence="17">
    <location>
        <begin position="95"/>
        <end position="118"/>
    </location>
</feature>